<evidence type="ECO:0000313" key="2">
    <source>
        <dbReference type="WBParaSite" id="PSU_v2.g20463.t1"/>
    </source>
</evidence>
<dbReference type="AlphaFoldDB" id="A0A914YM56"/>
<organism evidence="1 2">
    <name type="scientific">Panagrolaimus superbus</name>
    <dbReference type="NCBI Taxonomy" id="310955"/>
    <lineage>
        <taxon>Eukaryota</taxon>
        <taxon>Metazoa</taxon>
        <taxon>Ecdysozoa</taxon>
        <taxon>Nematoda</taxon>
        <taxon>Chromadorea</taxon>
        <taxon>Rhabditida</taxon>
        <taxon>Tylenchina</taxon>
        <taxon>Panagrolaimomorpha</taxon>
        <taxon>Panagrolaimoidea</taxon>
        <taxon>Panagrolaimidae</taxon>
        <taxon>Panagrolaimus</taxon>
    </lineage>
</organism>
<reference evidence="2" key="1">
    <citation type="submission" date="2022-11" db="UniProtKB">
        <authorList>
            <consortium name="WormBaseParasite"/>
        </authorList>
    </citation>
    <scope>IDENTIFICATION</scope>
</reference>
<name>A0A914YM56_9BILA</name>
<dbReference type="Proteomes" id="UP000887577">
    <property type="component" value="Unplaced"/>
</dbReference>
<dbReference type="WBParaSite" id="PSU_v2.g20463.t1">
    <property type="protein sequence ID" value="PSU_v2.g20463.t1"/>
    <property type="gene ID" value="PSU_v2.g20463"/>
</dbReference>
<evidence type="ECO:0000313" key="1">
    <source>
        <dbReference type="Proteomes" id="UP000887577"/>
    </source>
</evidence>
<sequence length="159" mass="18262">MDFWRFMTQCQKDSDESADFEDPDYIAVSLYYVDGPISAVDVFAHVDLSTTPKDSPPNSAVFPHLSLPPKKLRPIHSTRGRETEILHSDRQSLTTHIKERIGKIVRLSVILEMDANLFKTDRYLNAVSPTPVHSFLTANYRARVRSKVWRKKSKASMRK</sequence>
<accession>A0A914YM56</accession>
<protein>
    <submittedName>
        <fullName evidence="2">Uncharacterized protein</fullName>
    </submittedName>
</protein>
<keyword evidence="1" id="KW-1185">Reference proteome</keyword>
<proteinExistence type="predicted"/>